<dbReference type="Gene3D" id="3.10.450.620">
    <property type="entry name" value="JHP933, nucleotidyltransferase-like core domain"/>
    <property type="match status" value="1"/>
</dbReference>
<reference evidence="1 2" key="1">
    <citation type="submission" date="2016-07" db="EMBL/GenBank/DDBJ databases">
        <title>Genome sequencing project for further understanding the molecular mechanisms of preventing non-alcoholic fatty liver disease.</title>
        <authorList>
            <person name="Wang H."/>
        </authorList>
    </citation>
    <scope>NUCLEOTIDE SEQUENCE [LARGE SCALE GENOMIC DNA]</scope>
    <source>
        <strain evidence="1 2">BS15</strain>
        <plasmid evidence="2">unnamed1</plasmid>
    </source>
</reference>
<sequence length="313" mass="36413">MNDNFRSFTNNQQMIAHMRKLAKESKTTTEVILEEYTLDDFVQRIAKSKYRNNLILKGGFLLSSLMGINNRTTEDIDTDIKGKDLSLPEVTKMVDEICEIIPVKNDPITIERVGKIEKLHEGARYVGYRVHLLGTLYDKSRANIKIDVSTGDVITPKEIKYTYKSLIDGTPIEIAAYNNETIIAQKLETVFSRSIANTRMKDFYDLYMLNNLRKLTGYQQLKLDLPLTKQALINTAMSRKSYDEIFEKLDDNQFLWQFTFSEIESNAAMKKKWENYTHEKAYAENIEFQDTLIAIKELMTELFSENLTVKRYK</sequence>
<dbReference type="Proteomes" id="UP000094691">
    <property type="component" value="Plasmid LJBSp1"/>
</dbReference>
<gene>
    <name evidence="1" type="ORF">BBP16_10125</name>
</gene>
<evidence type="ECO:0000313" key="2">
    <source>
        <dbReference type="Proteomes" id="UP000094691"/>
    </source>
</evidence>
<keyword evidence="1" id="KW-0614">Plasmid</keyword>
<dbReference type="Pfam" id="PF08843">
    <property type="entry name" value="AbiEii"/>
    <property type="match status" value="1"/>
</dbReference>
<dbReference type="EMBL" id="CP016630">
    <property type="protein sequence ID" value="AOG27182.1"/>
    <property type="molecule type" value="Genomic_DNA"/>
</dbReference>
<evidence type="ECO:0008006" key="3">
    <source>
        <dbReference type="Google" id="ProtNLM"/>
    </source>
</evidence>
<protein>
    <recommendedName>
        <fullName evidence="3">Nucleotidyl transferase AbiEii/AbiGii toxin family protein</fullName>
    </recommendedName>
</protein>
<geneLocation type="plasmid" evidence="2">
    <name>unnamed1</name>
</geneLocation>
<proteinExistence type="predicted"/>
<evidence type="ECO:0000313" key="1">
    <source>
        <dbReference type="EMBL" id="AOG27182.1"/>
    </source>
</evidence>
<organism evidence="1 2">
    <name type="scientific">Lactobacillus johnsonii</name>
    <dbReference type="NCBI Taxonomy" id="33959"/>
    <lineage>
        <taxon>Bacteria</taxon>
        <taxon>Bacillati</taxon>
        <taxon>Bacillota</taxon>
        <taxon>Bacilli</taxon>
        <taxon>Lactobacillales</taxon>
        <taxon>Lactobacillaceae</taxon>
        <taxon>Lactobacillus</taxon>
    </lineage>
</organism>
<accession>A0A9W3X6B5</accession>
<dbReference type="AlphaFoldDB" id="A0A9W3X6B5"/>
<name>A0A9W3X6B5_LACJH</name>
<dbReference type="InterPro" id="IPR014942">
    <property type="entry name" value="AbiEii"/>
</dbReference>